<dbReference type="AlphaFoldDB" id="A0A9X0YPT0"/>
<comment type="caution">
    <text evidence="1">The sequence shown here is derived from an EMBL/GenBank/DDBJ whole genome shotgun (WGS) entry which is preliminary data.</text>
</comment>
<dbReference type="RefSeq" id="WP_149474122.1">
    <property type="nucleotide sequence ID" value="NZ_JAGGMB010000001.1"/>
</dbReference>
<reference evidence="1" key="1">
    <citation type="submission" date="2021-03" db="EMBL/GenBank/DDBJ databases">
        <title>Genomic Encyclopedia of Type Strains, Phase IV (KMG-IV): sequencing the most valuable type-strain genomes for metagenomic binning, comparative biology and taxonomic classification.</title>
        <authorList>
            <person name="Goeker M."/>
        </authorList>
    </citation>
    <scope>NUCLEOTIDE SEQUENCE</scope>
    <source>
        <strain evidence="1">DSM 107338</strain>
    </source>
</reference>
<dbReference type="EMBL" id="JAGGMB010000001">
    <property type="protein sequence ID" value="MBP2075846.1"/>
    <property type="molecule type" value="Genomic_DNA"/>
</dbReference>
<name>A0A9X0YPT0_9BACI</name>
<keyword evidence="2" id="KW-1185">Reference proteome</keyword>
<dbReference type="Proteomes" id="UP001138793">
    <property type="component" value="Unassembled WGS sequence"/>
</dbReference>
<organism evidence="1 2">
    <name type="scientific">Oceanobacillus polygoni</name>
    <dbReference type="NCBI Taxonomy" id="1235259"/>
    <lineage>
        <taxon>Bacteria</taxon>
        <taxon>Bacillati</taxon>
        <taxon>Bacillota</taxon>
        <taxon>Bacilli</taxon>
        <taxon>Bacillales</taxon>
        <taxon>Bacillaceae</taxon>
        <taxon>Oceanobacillus</taxon>
    </lineage>
</organism>
<accession>A0A9X0YPT0</accession>
<evidence type="ECO:0000313" key="2">
    <source>
        <dbReference type="Proteomes" id="UP001138793"/>
    </source>
</evidence>
<proteinExistence type="predicted"/>
<sequence length="76" mass="8888">MKPIKIEQEGLKEAIKSGKTYIQVGNKKFLLVEVEEVNKNDFYVVSDKEEETKLLEALNKYNPILSEEEMNKSLRR</sequence>
<gene>
    <name evidence="1" type="ORF">J2Z64_000057</name>
</gene>
<dbReference type="OrthoDB" id="2885943at2"/>
<evidence type="ECO:0000313" key="1">
    <source>
        <dbReference type="EMBL" id="MBP2075846.1"/>
    </source>
</evidence>
<protein>
    <submittedName>
        <fullName evidence="1">Ni,Fe-hydrogenase maturation factor</fullName>
    </submittedName>
</protein>